<feature type="compositionally biased region" description="Basic and acidic residues" evidence="6">
    <location>
        <begin position="680"/>
        <end position="689"/>
    </location>
</feature>
<feature type="compositionally biased region" description="Polar residues" evidence="6">
    <location>
        <begin position="424"/>
        <end position="440"/>
    </location>
</feature>
<feature type="compositionally biased region" description="Basic and acidic residues" evidence="6">
    <location>
        <begin position="202"/>
        <end position="218"/>
    </location>
</feature>
<feature type="compositionally biased region" description="Basic and acidic residues" evidence="6">
    <location>
        <begin position="883"/>
        <end position="907"/>
    </location>
</feature>
<feature type="compositionally biased region" description="Basic residues" evidence="6">
    <location>
        <begin position="317"/>
        <end position="327"/>
    </location>
</feature>
<keyword evidence="4" id="KW-0067">ATP-binding</keyword>
<evidence type="ECO:0000256" key="1">
    <source>
        <dbReference type="ARBA" id="ARBA00022741"/>
    </source>
</evidence>
<feature type="compositionally biased region" description="Polar residues" evidence="6">
    <location>
        <begin position="237"/>
        <end position="254"/>
    </location>
</feature>
<evidence type="ECO:0000256" key="4">
    <source>
        <dbReference type="ARBA" id="ARBA00022840"/>
    </source>
</evidence>
<dbReference type="InterPro" id="IPR011545">
    <property type="entry name" value="DEAD/DEAH_box_helicase_dom"/>
</dbReference>
<dbReference type="GO" id="GO:0003676">
    <property type="term" value="F:nucleic acid binding"/>
    <property type="evidence" value="ECO:0007669"/>
    <property type="project" value="InterPro"/>
</dbReference>
<evidence type="ECO:0000313" key="11">
    <source>
        <dbReference type="Proteomes" id="UP000717515"/>
    </source>
</evidence>
<feature type="compositionally biased region" description="Polar residues" evidence="6">
    <location>
        <begin position="140"/>
        <end position="164"/>
    </location>
</feature>
<feature type="compositionally biased region" description="Polar residues" evidence="6">
    <location>
        <begin position="729"/>
        <end position="738"/>
    </location>
</feature>
<dbReference type="InterPro" id="IPR014014">
    <property type="entry name" value="RNA_helicase_DEAD_Q_motif"/>
</dbReference>
<feature type="compositionally biased region" description="Basic and acidic residues" evidence="6">
    <location>
        <begin position="581"/>
        <end position="597"/>
    </location>
</feature>
<evidence type="ECO:0000259" key="7">
    <source>
        <dbReference type="PROSITE" id="PS51192"/>
    </source>
</evidence>
<feature type="compositionally biased region" description="Basic and acidic residues" evidence="6">
    <location>
        <begin position="471"/>
        <end position="481"/>
    </location>
</feature>
<keyword evidence="3" id="KW-0347">Helicase</keyword>
<keyword evidence="1" id="KW-0547">Nucleotide-binding</keyword>
<evidence type="ECO:0000256" key="5">
    <source>
        <dbReference type="PROSITE-ProRule" id="PRU00552"/>
    </source>
</evidence>
<dbReference type="SUPFAM" id="SSF52540">
    <property type="entry name" value="P-loop containing nucleoside triphosphate hydrolases"/>
    <property type="match status" value="2"/>
</dbReference>
<feature type="compositionally biased region" description="Low complexity" evidence="6">
    <location>
        <begin position="53"/>
        <end position="65"/>
    </location>
</feature>
<feature type="compositionally biased region" description="Polar residues" evidence="6">
    <location>
        <begin position="989"/>
        <end position="1000"/>
    </location>
</feature>
<feature type="compositionally biased region" description="Polar residues" evidence="6">
    <location>
        <begin position="299"/>
        <end position="315"/>
    </location>
</feature>
<feature type="compositionally biased region" description="Gly residues" evidence="6">
    <location>
        <begin position="837"/>
        <end position="846"/>
    </location>
</feature>
<feature type="domain" description="Helicase C-terminal" evidence="8">
    <location>
        <begin position="1321"/>
        <end position="1463"/>
    </location>
</feature>
<dbReference type="InterPro" id="IPR001650">
    <property type="entry name" value="Helicase_C-like"/>
</dbReference>
<dbReference type="InterPro" id="IPR014001">
    <property type="entry name" value="Helicase_ATP-bd"/>
</dbReference>
<organism evidence="10 11">
    <name type="scientific">Mortierella alpina</name>
    <name type="common">Oleaginous fungus</name>
    <name type="synonym">Mortierella renispora</name>
    <dbReference type="NCBI Taxonomy" id="64518"/>
    <lineage>
        <taxon>Eukaryota</taxon>
        <taxon>Fungi</taxon>
        <taxon>Fungi incertae sedis</taxon>
        <taxon>Mucoromycota</taxon>
        <taxon>Mortierellomycotina</taxon>
        <taxon>Mortierellomycetes</taxon>
        <taxon>Mortierellales</taxon>
        <taxon>Mortierellaceae</taxon>
        <taxon>Mortierella</taxon>
    </lineage>
</organism>
<evidence type="ECO:0000256" key="2">
    <source>
        <dbReference type="ARBA" id="ARBA00022801"/>
    </source>
</evidence>
<feature type="compositionally biased region" description="Polar residues" evidence="6">
    <location>
        <begin position="933"/>
        <end position="946"/>
    </location>
</feature>
<keyword evidence="2" id="KW-0378">Hydrolase</keyword>
<evidence type="ECO:0000259" key="8">
    <source>
        <dbReference type="PROSITE" id="PS51194"/>
    </source>
</evidence>
<dbReference type="PROSITE" id="PS51192">
    <property type="entry name" value="HELICASE_ATP_BIND_1"/>
    <property type="match status" value="1"/>
</dbReference>
<feature type="compositionally biased region" description="Basic and acidic residues" evidence="6">
    <location>
        <begin position="349"/>
        <end position="364"/>
    </location>
</feature>
<feature type="compositionally biased region" description="Low complexity" evidence="6">
    <location>
        <begin position="1"/>
        <end position="17"/>
    </location>
</feature>
<evidence type="ECO:0000256" key="3">
    <source>
        <dbReference type="ARBA" id="ARBA00022806"/>
    </source>
</evidence>
<proteinExistence type="predicted"/>
<feature type="compositionally biased region" description="Basic and acidic residues" evidence="6">
    <location>
        <begin position="847"/>
        <end position="875"/>
    </location>
</feature>
<feature type="compositionally biased region" description="Low complexity" evidence="6">
    <location>
        <begin position="598"/>
        <end position="609"/>
    </location>
</feature>
<feature type="compositionally biased region" description="Basic and acidic residues" evidence="6">
    <location>
        <begin position="382"/>
        <end position="391"/>
    </location>
</feature>
<dbReference type="GO" id="GO:0005524">
    <property type="term" value="F:ATP binding"/>
    <property type="evidence" value="ECO:0007669"/>
    <property type="project" value="UniProtKB-KW"/>
</dbReference>
<dbReference type="InterPro" id="IPR027417">
    <property type="entry name" value="P-loop_NTPase"/>
</dbReference>
<name>A0A9P8D188_MORAP</name>
<evidence type="ECO:0000256" key="6">
    <source>
        <dbReference type="SAM" id="MobiDB-lite"/>
    </source>
</evidence>
<feature type="compositionally biased region" description="Basic and acidic residues" evidence="6">
    <location>
        <begin position="279"/>
        <end position="289"/>
    </location>
</feature>
<feature type="compositionally biased region" description="Low complexity" evidence="6">
    <location>
        <begin position="117"/>
        <end position="137"/>
    </location>
</feature>
<feature type="region of interest" description="Disordered" evidence="6">
    <location>
        <begin position="1"/>
        <end position="1045"/>
    </location>
</feature>
<sequence>MSEPTTTAAVPTVAEATRTNGKDKESTQTQESAQAMQPKKPANAEPKASNGDNNANNNNNNNNNNTPPPSSATPTSASAQSPKSQKSRKSNITPRGGGAPSSPSTRASDSGKKPARSDAASASAAGAIGLGVVASAGPDASTSCNSDKGTEPQQKPPQRTSGYTSRRGRPSDSQSSSPSITPPASTSEARFANTRGGGYSGRGRDDDNIRGRKFDSRQGRAAPSERVLPPKTGAESDLSTSADTGRPLQQSHSIGFSDVRKSSGYSTRSPLSPRSPRRGFGERGMESRRTNIAVAQEGSAASSPQAETGSSTLAASHNKRKPNRKNKRPEDDDGSAATVGSTKGPENAMESKDSARNKGARDYRTNQQQPRDWKNDTTSGRQRNDARRDASETGPAVDWTSNVTKNTDKKDNDDAQNGWGDAPATTSTQPADGWGSSANVSLKWGEDLPWERSDKKDSPATKPPAASKPRVGRDAERKNGDDSQGWDNSLVEPATSNQASGWGEPPNASVKWGKDEPSSMDARKGFAPTKHATATKPKTTRAPVARNYSTPGSGWGDAPTTSTRTDEAGGMGQPENTNLKWGKETAGDNNDARKEAPPARARPTSAPRAFNRNDRKDDNSTQDGWGAAPEASSSAAPADSWGAPVVTNKKWGEDLPWEKDSSSNAPVSDIAPATRSKAPSKPERREHSSAQDSWSDARVTDSVAQPSGGWGEPAVVTKKWGEDLPWEAESTTDTRGSGSASSKAAEKKDTLTPNGWGDAPAADTKSSQADGWGQPVVTTSTWGESVPWEQSGPNQQERHQERDGSDFQRRNSSQDMRDSRSNNNRQGYGGFHERSGHGQGRPPGRGGDARFEDSRPHGYQRERMQDERPTRRFQEADSASRSQDARSSLDARNERLGFHRAPRRPDSLQETDAPAEQASSGGWERSKPIESPWDSSKTATSTNQRRGLSPAGSGDGRFDARYGNPRTGYGRSDIAPPRRGQRNEGFPNQYGQNSRSSNARSSEKPLRESFPGRDKPDTAGQGRKVKSAKDTRAPKPPGQTLAPMFSDSLECQMTWEEMDLRPNVLESIAKASLPKPSNIQKLVMKPFKEGRDVIAQSQSQKDRTNTLAIALLQKLTPAALTQKHCKAVMICSEGINPQRVHEDLQGWFETTPGLSSILLSSDSTAEKQKSVLSDPEQAKQVVITTLGPLMDVLRNDLLDMKQVDTVVISMRSDELVNFDAFKQFWAMLPREAQVILMTGRIQPQIQLIKTHHFRADAAVRRADELTMQWSEHYYVSIPSQRQHRKQRGGEKGQDRDQSKDENEDPSESDRATTAPQTRDEKWEVLMEILDKNPDISHIVILTLSQSSTQSLTTKLEEQNQPVLSVWSMADKTDVARQFNRPERCILVSESILMENLDLDHSSLVINYEMPRKAWHYISSFGPFGRSGLRTLMINFCVTDDPAQKQTLETMETLYDIKIQEMKV</sequence>
<dbReference type="EMBL" id="JAIFTL010000010">
    <property type="protein sequence ID" value="KAG9327039.1"/>
    <property type="molecule type" value="Genomic_DNA"/>
</dbReference>
<feature type="region of interest" description="Disordered" evidence="6">
    <location>
        <begin position="1279"/>
        <end position="1317"/>
    </location>
</feature>
<feature type="domain" description="DEAD-box RNA helicase Q" evidence="9">
    <location>
        <begin position="1053"/>
        <end position="1081"/>
    </location>
</feature>
<feature type="compositionally biased region" description="Polar residues" evidence="6">
    <location>
        <begin position="365"/>
        <end position="381"/>
    </location>
</feature>
<feature type="domain" description="Helicase ATP-binding" evidence="7">
    <location>
        <begin position="1084"/>
        <end position="1259"/>
    </location>
</feature>
<dbReference type="Gene3D" id="3.40.50.300">
    <property type="entry name" value="P-loop containing nucleotide triphosphate hydrolases"/>
    <property type="match status" value="2"/>
</dbReference>
<feature type="compositionally biased region" description="Basic and acidic residues" evidence="6">
    <location>
        <begin position="444"/>
        <end position="459"/>
    </location>
</feature>
<comment type="caution">
    <text evidence="10">The sequence shown here is derived from an EMBL/GenBank/DDBJ whole genome shotgun (WGS) entry which is preliminary data.</text>
</comment>
<dbReference type="Pfam" id="PF00270">
    <property type="entry name" value="DEAD"/>
    <property type="match status" value="1"/>
</dbReference>
<dbReference type="GO" id="GO:0003724">
    <property type="term" value="F:RNA helicase activity"/>
    <property type="evidence" value="ECO:0007669"/>
    <property type="project" value="InterPro"/>
</dbReference>
<feature type="short sequence motif" description="Q motif" evidence="5">
    <location>
        <begin position="1053"/>
        <end position="1081"/>
    </location>
</feature>
<feature type="compositionally biased region" description="Low complexity" evidence="6">
    <location>
        <begin position="527"/>
        <end position="545"/>
    </location>
</feature>
<dbReference type="PROSITE" id="PS51195">
    <property type="entry name" value="Q_MOTIF"/>
    <property type="match status" value="1"/>
</dbReference>
<evidence type="ECO:0000313" key="10">
    <source>
        <dbReference type="EMBL" id="KAG9327039.1"/>
    </source>
</evidence>
<dbReference type="Proteomes" id="UP000717515">
    <property type="component" value="Unassembled WGS sequence"/>
</dbReference>
<accession>A0A9P8D188</accession>
<protein>
    <submittedName>
        <fullName evidence="10">Uncharacterized protein</fullName>
    </submittedName>
</protein>
<feature type="compositionally biased region" description="Basic and acidic residues" evidence="6">
    <location>
        <begin position="650"/>
        <end position="661"/>
    </location>
</feature>
<gene>
    <name evidence="10" type="ORF">KVV02_006516</name>
</gene>
<feature type="compositionally biased region" description="Basic and acidic residues" evidence="6">
    <location>
        <begin position="796"/>
        <end position="809"/>
    </location>
</feature>
<reference evidence="10" key="1">
    <citation type="submission" date="2021-07" db="EMBL/GenBank/DDBJ databases">
        <title>Draft genome of Mortierella alpina, strain LL118, isolated from an aspen leaf litter sample.</title>
        <authorList>
            <person name="Yang S."/>
            <person name="Vinatzer B.A."/>
        </authorList>
    </citation>
    <scope>NUCLEOTIDE SEQUENCE</scope>
    <source>
        <strain evidence="10">LL118</strain>
    </source>
</reference>
<feature type="compositionally biased region" description="Basic and acidic residues" evidence="6">
    <location>
        <begin position="1287"/>
        <end position="1300"/>
    </location>
</feature>
<feature type="compositionally biased region" description="Basic and acidic residues" evidence="6">
    <location>
        <begin position="512"/>
        <end position="524"/>
    </location>
</feature>
<feature type="compositionally biased region" description="Low complexity" evidence="6">
    <location>
        <begin position="624"/>
        <end position="644"/>
    </location>
</feature>
<evidence type="ECO:0000259" key="9">
    <source>
        <dbReference type="PROSITE" id="PS51195"/>
    </source>
</evidence>
<dbReference type="PANTHER" id="PTHR47960">
    <property type="entry name" value="DEAD-BOX ATP-DEPENDENT RNA HELICASE 50"/>
    <property type="match status" value="1"/>
</dbReference>
<dbReference type="PROSITE" id="PS51194">
    <property type="entry name" value="HELICASE_CTER"/>
    <property type="match status" value="1"/>
</dbReference>
<feature type="compositionally biased region" description="Basic and acidic residues" evidence="6">
    <location>
        <begin position="1001"/>
        <end position="1017"/>
    </location>
</feature>
<feature type="compositionally biased region" description="Low complexity" evidence="6">
    <location>
        <begin position="171"/>
        <end position="187"/>
    </location>
</feature>
<dbReference type="GO" id="GO:0016787">
    <property type="term" value="F:hydrolase activity"/>
    <property type="evidence" value="ECO:0007669"/>
    <property type="project" value="UniProtKB-KW"/>
</dbReference>